<keyword evidence="6" id="KW-1185">Reference proteome</keyword>
<dbReference type="PANTHER" id="PTHR43280:SF29">
    <property type="entry name" value="ARAC-FAMILY TRANSCRIPTIONAL REGULATOR"/>
    <property type="match status" value="1"/>
</dbReference>
<sequence length="158" mass="17946">MLIQAIIYSCVTLTFVWWALVTPDTYLQSSQSEQSTSPKPSDFDREVFSRLENIFGTEKPYLDATVNLETLAHQIAVTPRELSNAVNRCTNDGFRAFLRKKRVGHAQELLTNKTCQDLSIYDIAIASGFGTKSTFNESFKLYTGMPPSEFRRQFKEAT</sequence>
<dbReference type="InterPro" id="IPR018060">
    <property type="entry name" value="HTH_AraC"/>
</dbReference>
<protein>
    <recommendedName>
        <fullName evidence="4">HTH araC/xylS-type domain-containing protein</fullName>
    </recommendedName>
</protein>
<dbReference type="PANTHER" id="PTHR43280">
    <property type="entry name" value="ARAC-FAMILY TRANSCRIPTIONAL REGULATOR"/>
    <property type="match status" value="1"/>
</dbReference>
<dbReference type="GO" id="GO:0043565">
    <property type="term" value="F:sequence-specific DNA binding"/>
    <property type="evidence" value="ECO:0007669"/>
    <property type="project" value="InterPro"/>
</dbReference>
<dbReference type="InterPro" id="IPR020449">
    <property type="entry name" value="Tscrpt_reg_AraC-type_HTH"/>
</dbReference>
<comment type="caution">
    <text evidence="5">The sequence shown here is derived from an EMBL/GenBank/DDBJ whole genome shotgun (WGS) entry which is preliminary data.</text>
</comment>
<dbReference type="InterPro" id="IPR018062">
    <property type="entry name" value="HTH_AraC-typ_CS"/>
</dbReference>
<dbReference type="PRINTS" id="PR00032">
    <property type="entry name" value="HTHARAC"/>
</dbReference>
<evidence type="ECO:0000259" key="4">
    <source>
        <dbReference type="PROSITE" id="PS01124"/>
    </source>
</evidence>
<dbReference type="Proteomes" id="UP000630923">
    <property type="component" value="Unassembled WGS sequence"/>
</dbReference>
<dbReference type="EMBL" id="BNCI01000002">
    <property type="protein sequence ID" value="GHF23878.1"/>
    <property type="molecule type" value="Genomic_DNA"/>
</dbReference>
<reference evidence="5" key="2">
    <citation type="submission" date="2020-09" db="EMBL/GenBank/DDBJ databases">
        <authorList>
            <person name="Sun Q."/>
            <person name="Kim S."/>
        </authorList>
    </citation>
    <scope>NUCLEOTIDE SEQUENCE</scope>
    <source>
        <strain evidence="5">KCTC 42590</strain>
    </source>
</reference>
<dbReference type="Gene3D" id="1.10.10.60">
    <property type="entry name" value="Homeodomain-like"/>
    <property type="match status" value="1"/>
</dbReference>
<dbReference type="SMART" id="SM00342">
    <property type="entry name" value="HTH_ARAC"/>
    <property type="match status" value="1"/>
</dbReference>
<evidence type="ECO:0000313" key="5">
    <source>
        <dbReference type="EMBL" id="GHF23878.1"/>
    </source>
</evidence>
<proteinExistence type="predicted"/>
<accession>A0A919AT16</accession>
<gene>
    <name evidence="5" type="ORF">GCM10017044_18060</name>
</gene>
<evidence type="ECO:0000256" key="3">
    <source>
        <dbReference type="ARBA" id="ARBA00023163"/>
    </source>
</evidence>
<evidence type="ECO:0000313" key="6">
    <source>
        <dbReference type="Proteomes" id="UP000630923"/>
    </source>
</evidence>
<reference evidence="5" key="1">
    <citation type="journal article" date="2014" name="Int. J. Syst. Evol. Microbiol.">
        <title>Complete genome sequence of Corynebacterium casei LMG S-19264T (=DSM 44701T), isolated from a smear-ripened cheese.</title>
        <authorList>
            <consortium name="US DOE Joint Genome Institute (JGI-PGF)"/>
            <person name="Walter F."/>
            <person name="Albersmeier A."/>
            <person name="Kalinowski J."/>
            <person name="Ruckert C."/>
        </authorList>
    </citation>
    <scope>NUCLEOTIDE SEQUENCE</scope>
    <source>
        <strain evidence="5">KCTC 42590</strain>
    </source>
</reference>
<evidence type="ECO:0000256" key="1">
    <source>
        <dbReference type="ARBA" id="ARBA00023015"/>
    </source>
</evidence>
<feature type="domain" description="HTH araC/xylS-type" evidence="4">
    <location>
        <begin position="45"/>
        <end position="153"/>
    </location>
</feature>
<keyword evidence="3" id="KW-0804">Transcription</keyword>
<organism evidence="5 6">
    <name type="scientific">Kordiimonas sediminis</name>
    <dbReference type="NCBI Taxonomy" id="1735581"/>
    <lineage>
        <taxon>Bacteria</taxon>
        <taxon>Pseudomonadati</taxon>
        <taxon>Pseudomonadota</taxon>
        <taxon>Alphaproteobacteria</taxon>
        <taxon>Kordiimonadales</taxon>
        <taxon>Kordiimonadaceae</taxon>
        <taxon>Kordiimonas</taxon>
    </lineage>
</organism>
<name>A0A919AT16_9PROT</name>
<dbReference type="InterPro" id="IPR009057">
    <property type="entry name" value="Homeodomain-like_sf"/>
</dbReference>
<keyword evidence="2" id="KW-0238">DNA-binding</keyword>
<dbReference type="Pfam" id="PF12833">
    <property type="entry name" value="HTH_18"/>
    <property type="match status" value="1"/>
</dbReference>
<dbReference type="SUPFAM" id="SSF46689">
    <property type="entry name" value="Homeodomain-like"/>
    <property type="match status" value="1"/>
</dbReference>
<dbReference type="PROSITE" id="PS00041">
    <property type="entry name" value="HTH_ARAC_FAMILY_1"/>
    <property type="match status" value="1"/>
</dbReference>
<dbReference type="GO" id="GO:0003700">
    <property type="term" value="F:DNA-binding transcription factor activity"/>
    <property type="evidence" value="ECO:0007669"/>
    <property type="project" value="InterPro"/>
</dbReference>
<dbReference type="AlphaFoldDB" id="A0A919AT16"/>
<keyword evidence="1" id="KW-0805">Transcription regulation</keyword>
<dbReference type="PROSITE" id="PS01124">
    <property type="entry name" value="HTH_ARAC_FAMILY_2"/>
    <property type="match status" value="1"/>
</dbReference>
<evidence type="ECO:0000256" key="2">
    <source>
        <dbReference type="ARBA" id="ARBA00023125"/>
    </source>
</evidence>